<dbReference type="Proteomes" id="UP000327085">
    <property type="component" value="Chromosome 1"/>
</dbReference>
<gene>
    <name evidence="1" type="ORF">ALMOND_2B015161</name>
</gene>
<sequence length="135" mass="15499">MGSVNTPDNLRHMRPQHTITISLHTPIQPTPRIGFVSTPDNLRHARPQHHITYLPISRYNQRHVWGLSTCRITYAAYDLNILSQDLPIRRYNQRHVWGLSQCQITYATRDLNIISQYLPKAGTTNAMYGVCPHAG</sequence>
<dbReference type="InParanoid" id="A0A5E4G3P1"/>
<proteinExistence type="predicted"/>
<dbReference type="EMBL" id="CABIKO010000322">
    <property type="protein sequence ID" value="VVA34232.1"/>
    <property type="molecule type" value="Genomic_DNA"/>
</dbReference>
<dbReference type="Gramene" id="VVA34232">
    <property type="protein sequence ID" value="VVA34232"/>
    <property type="gene ID" value="Prudul26B015161"/>
</dbReference>
<organism evidence="1 2">
    <name type="scientific">Prunus dulcis</name>
    <name type="common">Almond</name>
    <name type="synonym">Amygdalus dulcis</name>
    <dbReference type="NCBI Taxonomy" id="3755"/>
    <lineage>
        <taxon>Eukaryota</taxon>
        <taxon>Viridiplantae</taxon>
        <taxon>Streptophyta</taxon>
        <taxon>Embryophyta</taxon>
        <taxon>Tracheophyta</taxon>
        <taxon>Spermatophyta</taxon>
        <taxon>Magnoliopsida</taxon>
        <taxon>eudicotyledons</taxon>
        <taxon>Gunneridae</taxon>
        <taxon>Pentapetalae</taxon>
        <taxon>rosids</taxon>
        <taxon>fabids</taxon>
        <taxon>Rosales</taxon>
        <taxon>Rosaceae</taxon>
        <taxon>Amygdaloideae</taxon>
        <taxon>Amygdaleae</taxon>
        <taxon>Prunus</taxon>
    </lineage>
</organism>
<accession>A0A5E4G3P1</accession>
<dbReference type="AlphaFoldDB" id="A0A5E4G3P1"/>
<reference evidence="2" key="1">
    <citation type="journal article" date="2020" name="Plant J.">
        <title>Transposons played a major role in the diversification between the closely related almond and peach genomes: results from the almond genome sequence.</title>
        <authorList>
            <person name="Alioto T."/>
            <person name="Alexiou K.G."/>
            <person name="Bardil A."/>
            <person name="Barteri F."/>
            <person name="Castanera R."/>
            <person name="Cruz F."/>
            <person name="Dhingra A."/>
            <person name="Duval H."/>
            <person name="Fernandez I Marti A."/>
            <person name="Frias L."/>
            <person name="Galan B."/>
            <person name="Garcia J.L."/>
            <person name="Howad W."/>
            <person name="Gomez-Garrido J."/>
            <person name="Gut M."/>
            <person name="Julca I."/>
            <person name="Morata J."/>
            <person name="Puigdomenech P."/>
            <person name="Ribeca P."/>
            <person name="Rubio Cabetas M.J."/>
            <person name="Vlasova A."/>
            <person name="Wirthensohn M."/>
            <person name="Garcia-Mas J."/>
            <person name="Gabaldon T."/>
            <person name="Casacuberta J.M."/>
            <person name="Arus P."/>
        </authorList>
    </citation>
    <scope>NUCLEOTIDE SEQUENCE [LARGE SCALE GENOMIC DNA]</scope>
    <source>
        <strain evidence="2">cv. Texas</strain>
    </source>
</reference>
<evidence type="ECO:0000313" key="2">
    <source>
        <dbReference type="Proteomes" id="UP000327085"/>
    </source>
</evidence>
<name>A0A5E4G3P1_PRUDU</name>
<evidence type="ECO:0000313" key="1">
    <source>
        <dbReference type="EMBL" id="VVA34232.1"/>
    </source>
</evidence>
<protein>
    <submittedName>
        <fullName evidence="1">Uncharacterized protein</fullName>
    </submittedName>
</protein>